<protein>
    <recommendedName>
        <fullName evidence="3">pectinesterase</fullName>
        <ecNumber evidence="3">3.1.1.11</ecNumber>
    </recommendedName>
</protein>
<evidence type="ECO:0000256" key="7">
    <source>
        <dbReference type="SAM" id="SignalP"/>
    </source>
</evidence>
<dbReference type="Gene3D" id="2.160.20.10">
    <property type="entry name" value="Single-stranded right-handed beta-helix, Pectin lyase-like"/>
    <property type="match status" value="1"/>
</dbReference>
<evidence type="ECO:0000313" key="9">
    <source>
        <dbReference type="EMBL" id="SGY16323.1"/>
    </source>
</evidence>
<comment type="pathway">
    <text evidence="1">Glycan metabolism; pectin degradation; 2-dehydro-3-deoxy-D-gluconate from pectin: step 1/5.</text>
</comment>
<proteinExistence type="inferred from homology"/>
<evidence type="ECO:0000256" key="1">
    <source>
        <dbReference type="ARBA" id="ARBA00005184"/>
    </source>
</evidence>
<keyword evidence="7" id="KW-0732">Signal</keyword>
<evidence type="ECO:0000256" key="6">
    <source>
        <dbReference type="SAM" id="MobiDB-lite"/>
    </source>
</evidence>
<sequence length="478" mass="50909">MLLPVAPFSSALLLFTNAALSLLPSIAAKHPNDKRLACQGFTKCFEPKNCPPGTLYVSRTDSDAHFKTISAAIASLPSDTSAKTIVVGAGHYQEQLNVTRAVVPLRELKLQTPRSGAHQPWVLTTKFTPDPKQGQTGGSTTNQVTVFFSKGTTQVSVGGVFQSSNIDNGATAVLSVAPSYNASLTGAGYTGDPLITDPSQSGCSDFRMYNMDLDQEWGPVNTGPALAVSVSYANASFYGVGVFGYQDTVYAGHNASVLFLDSDIRGATDFLYGFGSLWIESSTLGSRGAGGGIVAWKGSVQPAGNLYGALVTKRSARAQRIAPDLNATLNITHKVALGRPWNNASRTIYLDTYMDDHILPAGFIEWSATDPRLNFTLFYAEYNSSGPGFNATARAALTAGTPLTAPATDAQHIEHILTAPQANMSSFSKVFGSNLGWADFFYDDGSFAASVGDRQHRSHGHKRDSHTRKVKGAGRVLF</sequence>
<evidence type="ECO:0000259" key="8">
    <source>
        <dbReference type="Pfam" id="PF01095"/>
    </source>
</evidence>
<dbReference type="EMBL" id="FQNC01000014">
    <property type="protein sequence ID" value="SGY16323.1"/>
    <property type="molecule type" value="Genomic_DNA"/>
</dbReference>
<evidence type="ECO:0000256" key="2">
    <source>
        <dbReference type="ARBA" id="ARBA00008891"/>
    </source>
</evidence>
<evidence type="ECO:0000256" key="4">
    <source>
        <dbReference type="ARBA" id="ARBA00022801"/>
    </source>
</evidence>
<comment type="similarity">
    <text evidence="2">Belongs to the pectinesterase family.</text>
</comment>
<accession>A0A2X0LWA3</accession>
<dbReference type="SUPFAM" id="SSF51126">
    <property type="entry name" value="Pectin lyase-like"/>
    <property type="match status" value="1"/>
</dbReference>
<dbReference type="AlphaFoldDB" id="A0A2X0LWA3"/>
<dbReference type="GO" id="GO:0045490">
    <property type="term" value="P:pectin catabolic process"/>
    <property type="evidence" value="ECO:0007669"/>
    <property type="project" value="UniProtKB-UniPathway"/>
</dbReference>
<feature type="signal peptide" evidence="7">
    <location>
        <begin position="1"/>
        <end position="28"/>
    </location>
</feature>
<evidence type="ECO:0000256" key="5">
    <source>
        <dbReference type="ARBA" id="ARBA00023085"/>
    </source>
</evidence>
<feature type="chain" id="PRO_5016111234" description="pectinesterase" evidence="7">
    <location>
        <begin position="29"/>
        <end position="478"/>
    </location>
</feature>
<evidence type="ECO:0000256" key="3">
    <source>
        <dbReference type="ARBA" id="ARBA00013229"/>
    </source>
</evidence>
<dbReference type="STRING" id="796604.A0A2X0LWA3"/>
<feature type="region of interest" description="Disordered" evidence="6">
    <location>
        <begin position="452"/>
        <end position="478"/>
    </location>
</feature>
<dbReference type="PANTHER" id="PTHR31321">
    <property type="entry name" value="ACYL-COA THIOESTER HYDROLASE YBHC-RELATED"/>
    <property type="match status" value="1"/>
</dbReference>
<keyword evidence="10" id="KW-1185">Reference proteome</keyword>
<dbReference type="InterPro" id="IPR000070">
    <property type="entry name" value="Pectinesterase_cat"/>
</dbReference>
<dbReference type="PANTHER" id="PTHR31321:SF137">
    <property type="entry name" value="PECTIN METHYL ESTERASE (EUROFUNG)"/>
    <property type="match status" value="1"/>
</dbReference>
<reference evidence="9 10" key="1">
    <citation type="submission" date="2016-11" db="EMBL/GenBank/DDBJ databases">
        <authorList>
            <person name="Jaros S."/>
            <person name="Januszkiewicz K."/>
            <person name="Wedrychowicz H."/>
        </authorList>
    </citation>
    <scope>NUCLEOTIDE SEQUENCE [LARGE SCALE GENOMIC DNA]</scope>
</reference>
<dbReference type="InterPro" id="IPR011050">
    <property type="entry name" value="Pectin_lyase_fold/virulence"/>
</dbReference>
<organism evidence="9 10">
    <name type="scientific">Microbotryum silenes-dioicae</name>
    <dbReference type="NCBI Taxonomy" id="796604"/>
    <lineage>
        <taxon>Eukaryota</taxon>
        <taxon>Fungi</taxon>
        <taxon>Dikarya</taxon>
        <taxon>Basidiomycota</taxon>
        <taxon>Pucciniomycotina</taxon>
        <taxon>Microbotryomycetes</taxon>
        <taxon>Microbotryales</taxon>
        <taxon>Microbotryaceae</taxon>
        <taxon>Microbotryum</taxon>
    </lineage>
</organism>
<evidence type="ECO:0000313" key="10">
    <source>
        <dbReference type="Proteomes" id="UP000249464"/>
    </source>
</evidence>
<dbReference type="InterPro" id="IPR012334">
    <property type="entry name" value="Pectin_lyas_fold"/>
</dbReference>
<gene>
    <name evidence="9" type="primary">BQ5605_C012g06844</name>
    <name evidence="9" type="ORF">BQ5605_C012G06844</name>
</gene>
<name>A0A2X0LWA3_9BASI</name>
<dbReference type="EC" id="3.1.1.11" evidence="3"/>
<dbReference type="Proteomes" id="UP000249464">
    <property type="component" value="Unassembled WGS sequence"/>
</dbReference>
<feature type="compositionally biased region" description="Basic residues" evidence="6">
    <location>
        <begin position="456"/>
        <end position="472"/>
    </location>
</feature>
<dbReference type="Pfam" id="PF01095">
    <property type="entry name" value="Pectinesterase"/>
    <property type="match status" value="1"/>
</dbReference>
<dbReference type="GO" id="GO:0042545">
    <property type="term" value="P:cell wall modification"/>
    <property type="evidence" value="ECO:0007669"/>
    <property type="project" value="InterPro"/>
</dbReference>
<keyword evidence="4" id="KW-0378">Hydrolase</keyword>
<feature type="domain" description="Pectinesterase catalytic" evidence="8">
    <location>
        <begin position="205"/>
        <end position="396"/>
    </location>
</feature>
<dbReference type="GO" id="GO:0030599">
    <property type="term" value="F:pectinesterase activity"/>
    <property type="evidence" value="ECO:0007669"/>
    <property type="project" value="UniProtKB-EC"/>
</dbReference>
<dbReference type="UniPathway" id="UPA00545">
    <property type="reaction ID" value="UER00823"/>
</dbReference>
<keyword evidence="5" id="KW-0063">Aspartyl esterase</keyword>